<dbReference type="InterPro" id="IPR053136">
    <property type="entry name" value="UTP_pyrophosphatase-like"/>
</dbReference>
<dbReference type="AlphaFoldDB" id="A0A7W9SZN6"/>
<name>A0A7W9SZN6_9BACT</name>
<dbReference type="Pfam" id="PF01863">
    <property type="entry name" value="YgjP-like"/>
    <property type="match status" value="1"/>
</dbReference>
<dbReference type="InterPro" id="IPR002725">
    <property type="entry name" value="YgjP-like_metallopeptidase"/>
</dbReference>
<evidence type="ECO:0000259" key="1">
    <source>
        <dbReference type="Pfam" id="PF01863"/>
    </source>
</evidence>
<dbReference type="PANTHER" id="PTHR30399:SF1">
    <property type="entry name" value="UTP PYROPHOSPHATASE"/>
    <property type="match status" value="1"/>
</dbReference>
<dbReference type="Proteomes" id="UP000532746">
    <property type="component" value="Unassembled WGS sequence"/>
</dbReference>
<accession>A0A7W9SZN6</accession>
<feature type="domain" description="YgjP-like metallopeptidase" evidence="1">
    <location>
        <begin position="24"/>
        <end position="224"/>
    </location>
</feature>
<gene>
    <name evidence="2" type="ORF">HNQ93_001722</name>
</gene>
<reference evidence="2 3" key="1">
    <citation type="submission" date="2020-08" db="EMBL/GenBank/DDBJ databases">
        <title>Genomic Encyclopedia of Type Strains, Phase IV (KMG-IV): sequencing the most valuable type-strain genomes for metagenomic binning, comparative biology and taxonomic classification.</title>
        <authorList>
            <person name="Goeker M."/>
        </authorList>
    </citation>
    <scope>NUCLEOTIDE SEQUENCE [LARGE SCALE GENOMIC DNA]</scope>
    <source>
        <strain evidence="2 3">DSM 26718</strain>
    </source>
</reference>
<protein>
    <recommendedName>
        <fullName evidence="1">YgjP-like metallopeptidase domain-containing protein</fullName>
    </recommendedName>
</protein>
<proteinExistence type="predicted"/>
<comment type="caution">
    <text evidence="2">The sequence shown here is derived from an EMBL/GenBank/DDBJ whole genome shotgun (WGS) entry which is preliminary data.</text>
</comment>
<dbReference type="RefSeq" id="WP_183402964.1">
    <property type="nucleotide sequence ID" value="NZ_JACHGG010000002.1"/>
</dbReference>
<dbReference type="EMBL" id="JACHGG010000002">
    <property type="protein sequence ID" value="MBB6058876.1"/>
    <property type="molecule type" value="Genomic_DNA"/>
</dbReference>
<dbReference type="PANTHER" id="PTHR30399">
    <property type="entry name" value="UNCHARACTERIZED PROTEIN YGJP"/>
    <property type="match status" value="1"/>
</dbReference>
<evidence type="ECO:0000313" key="2">
    <source>
        <dbReference type="EMBL" id="MBB6058876.1"/>
    </source>
</evidence>
<evidence type="ECO:0000313" key="3">
    <source>
        <dbReference type="Proteomes" id="UP000532746"/>
    </source>
</evidence>
<sequence>MPSVQYGPHTIHYRIQEAAHLKAHYLSVDQAEGVVLKGRPLPAAQADTLVLRKARWVLEKLQQVRALPSDDIVTGSRISYLGRSYYTEVRFLSGLPTPQVEFNHSRFLVTLCPNSGEVQPAIQAAIQEFYRRKAQEKIPPRVRKWAAQTGLSYQELKFRRMAKRWGSCTSTNTILLNPDVIRLPFTLIDYVIVHELCHTKVKDHSKSFWAELANHLPNWRELDRAVMDFQ</sequence>
<keyword evidence="3" id="KW-1185">Reference proteome</keyword>
<dbReference type="CDD" id="cd07344">
    <property type="entry name" value="M48_yhfN_like"/>
    <property type="match status" value="1"/>
</dbReference>
<organism evidence="2 3">
    <name type="scientific">Hymenobacter luteus</name>
    <dbReference type="NCBI Taxonomy" id="1411122"/>
    <lineage>
        <taxon>Bacteria</taxon>
        <taxon>Pseudomonadati</taxon>
        <taxon>Bacteroidota</taxon>
        <taxon>Cytophagia</taxon>
        <taxon>Cytophagales</taxon>
        <taxon>Hymenobacteraceae</taxon>
        <taxon>Hymenobacter</taxon>
    </lineage>
</organism>
<dbReference type="Gene3D" id="3.30.2010.10">
    <property type="entry name" value="Metalloproteases ('zincins'), catalytic domain"/>
    <property type="match status" value="1"/>
</dbReference>